<evidence type="ECO:0000256" key="1">
    <source>
        <dbReference type="ARBA" id="ARBA00004651"/>
    </source>
</evidence>
<evidence type="ECO:0000313" key="9">
    <source>
        <dbReference type="Proteomes" id="UP000070427"/>
    </source>
</evidence>
<keyword evidence="2" id="KW-1003">Cell membrane</keyword>
<name>A0A140LDS7_9FIRM</name>
<feature type="transmembrane region" description="Helical" evidence="6">
    <location>
        <begin position="34"/>
        <end position="54"/>
    </location>
</feature>
<protein>
    <submittedName>
        <fullName evidence="8">Malate-2H(+)/Na(+)-lactate antiporter</fullName>
    </submittedName>
</protein>
<dbReference type="Proteomes" id="UP000070427">
    <property type="component" value="Unassembled WGS sequence"/>
</dbReference>
<dbReference type="RefSeq" id="WP_066350580.1">
    <property type="nucleotide sequence ID" value="NZ_LOED01000001.1"/>
</dbReference>
<evidence type="ECO:0000256" key="4">
    <source>
        <dbReference type="ARBA" id="ARBA00022989"/>
    </source>
</evidence>
<keyword evidence="5 6" id="KW-0472">Membrane</keyword>
<proteinExistence type="predicted"/>
<dbReference type="PANTHER" id="PTHR43478:SF1">
    <property type="entry name" value="NA+_H+ ANTIPORTER NHAC-LIKE C-TERMINAL DOMAIN-CONTAINING PROTEIN"/>
    <property type="match status" value="1"/>
</dbReference>
<feature type="transmembrane region" description="Helical" evidence="6">
    <location>
        <begin position="499"/>
        <end position="517"/>
    </location>
</feature>
<sequence>MHRKWLLIFILLLLATLVFAPAYGQQDEKKESEVNFGMLSLLPPFLAITLAFITKEVVVSLFLGVLSGAIMMNGGNLFGGYLRALDHYILGAMADPWHAGILIFSFTIGGMVGIITRMGGTQAVAEALAKLARNSRGAQIVTGLLGCAVFFDDYSNTLIVGPTMRPLCDKMRVSREKLSYIVDATSAPVAGIALMSTWIGYEISLIKDVYDKIGEPVNAYAVFLQTIPYRFYEIFTLFMVFALAYMMRDFGPMYEAEIRARKTGKVLADGARPMSAMHLIDVKIREGAKPRIINAAVPVISLIVLGFVSLWYNGGGPELPLTWTGIREAFGKSDTSVALIWAATTATIITIGLAVGQKLLTLREAMEAWVDGVKALTLTGVIQVLAWALGSVTEDVKAAEYLIQIASSSVNHAIIPALVFFVSCIISFATGTSWGTMAIVIPLALPLAHAVNPQIMLPTMGSVLAGAIFGDHCSPISDTTIMSSMASSADHLDHVKTQVPYAVTSALVALLIGYIPAGFGMPVWVSLIAGAGTLYGIIKLIGRPVDLYSYFDEPENRGV</sequence>
<keyword evidence="3 6" id="KW-0812">Transmembrane</keyword>
<feature type="domain" description="Na+/H+ antiporter NhaC-like C-terminal" evidence="7">
    <location>
        <begin position="48"/>
        <end position="189"/>
    </location>
</feature>
<feature type="transmembrane region" description="Helical" evidence="6">
    <location>
        <begin position="96"/>
        <end position="115"/>
    </location>
</feature>
<feature type="domain" description="Na+/H+ antiporter NhaC-like C-terminal" evidence="7">
    <location>
        <begin position="190"/>
        <end position="518"/>
    </location>
</feature>
<dbReference type="GO" id="GO:0005886">
    <property type="term" value="C:plasma membrane"/>
    <property type="evidence" value="ECO:0007669"/>
    <property type="project" value="UniProtKB-SubCell"/>
</dbReference>
<feature type="transmembrane region" description="Helical" evidence="6">
    <location>
        <begin position="292"/>
        <end position="312"/>
    </location>
</feature>
<dbReference type="InterPro" id="IPR018461">
    <property type="entry name" value="Na/H_Antiport_NhaC-like_C"/>
</dbReference>
<keyword evidence="4 6" id="KW-1133">Transmembrane helix</keyword>
<reference evidence="8 9" key="1">
    <citation type="submission" date="2015-12" db="EMBL/GenBank/DDBJ databases">
        <title>Draft genome sequnece of Fervidicola ferrireducens strain Y170.</title>
        <authorList>
            <person name="Patel B.K."/>
        </authorList>
    </citation>
    <scope>NUCLEOTIDE SEQUENCE [LARGE SCALE GENOMIC DNA]</scope>
    <source>
        <strain evidence="8 9">Y170</strain>
    </source>
</reference>
<feature type="transmembrane region" description="Helical" evidence="6">
    <location>
        <begin position="61"/>
        <end position="84"/>
    </location>
</feature>
<dbReference type="Pfam" id="PF03553">
    <property type="entry name" value="Na_H_antiporter"/>
    <property type="match status" value="2"/>
</dbReference>
<comment type="caution">
    <text evidence="8">The sequence shown here is derived from an EMBL/GenBank/DDBJ whole genome shotgun (WGS) entry which is preliminary data.</text>
</comment>
<comment type="subcellular location">
    <subcellularLocation>
        <location evidence="1">Cell membrane</location>
        <topology evidence="1">Multi-pass membrane protein</topology>
    </subcellularLocation>
</comment>
<feature type="transmembrane region" description="Helical" evidence="6">
    <location>
        <begin position="229"/>
        <end position="247"/>
    </location>
</feature>
<gene>
    <name evidence="8" type="primary">mleN_2</name>
    <name evidence="8" type="ORF">AN618_00400</name>
</gene>
<dbReference type="InParanoid" id="A0A140LDS7"/>
<evidence type="ECO:0000259" key="7">
    <source>
        <dbReference type="Pfam" id="PF03553"/>
    </source>
</evidence>
<keyword evidence="9" id="KW-1185">Reference proteome</keyword>
<evidence type="ECO:0000256" key="5">
    <source>
        <dbReference type="ARBA" id="ARBA00023136"/>
    </source>
</evidence>
<evidence type="ECO:0000256" key="3">
    <source>
        <dbReference type="ARBA" id="ARBA00022692"/>
    </source>
</evidence>
<dbReference type="EMBL" id="LOED01000001">
    <property type="protein sequence ID" value="KXG78702.1"/>
    <property type="molecule type" value="Genomic_DNA"/>
</dbReference>
<evidence type="ECO:0000256" key="6">
    <source>
        <dbReference type="SAM" id="Phobius"/>
    </source>
</evidence>
<accession>A0A140LDS7</accession>
<dbReference type="PATRIC" id="fig|520764.3.peg.44"/>
<dbReference type="AlphaFoldDB" id="A0A140LDS7"/>
<feature type="transmembrane region" description="Helical" evidence="6">
    <location>
        <begin position="338"/>
        <end position="356"/>
    </location>
</feature>
<evidence type="ECO:0000313" key="8">
    <source>
        <dbReference type="EMBL" id="KXG78702.1"/>
    </source>
</evidence>
<evidence type="ECO:0000256" key="2">
    <source>
        <dbReference type="ARBA" id="ARBA00022475"/>
    </source>
</evidence>
<feature type="transmembrane region" description="Helical" evidence="6">
    <location>
        <begin position="180"/>
        <end position="201"/>
    </location>
</feature>
<organism evidence="8 9">
    <name type="scientific">Fervidicola ferrireducens</name>
    <dbReference type="NCBI Taxonomy" id="520764"/>
    <lineage>
        <taxon>Bacteria</taxon>
        <taxon>Bacillati</taxon>
        <taxon>Bacillota</taxon>
        <taxon>Clostridia</taxon>
        <taxon>Thermosediminibacterales</taxon>
        <taxon>Thermosediminibacteraceae</taxon>
        <taxon>Fervidicola</taxon>
    </lineage>
</organism>
<dbReference type="PANTHER" id="PTHR43478">
    <property type="entry name" value="NA+/H+ ANTIPORTER-RELATED"/>
    <property type="match status" value="1"/>
</dbReference>